<dbReference type="GO" id="GO:0016740">
    <property type="term" value="F:transferase activity"/>
    <property type="evidence" value="ECO:0007669"/>
    <property type="project" value="UniProtKB-KW"/>
</dbReference>
<dbReference type="AlphaFoldDB" id="A0A542ZIS3"/>
<dbReference type="InterPro" id="IPR011009">
    <property type="entry name" value="Kinase-like_dom_sf"/>
</dbReference>
<keyword evidence="2" id="KW-0808">Transferase</keyword>
<name>A0A542ZIS3_9MICO</name>
<feature type="domain" description="Aminoglycoside phosphotransferase" evidence="1">
    <location>
        <begin position="172"/>
        <end position="394"/>
    </location>
</feature>
<dbReference type="Gene3D" id="3.90.1200.10">
    <property type="match status" value="1"/>
</dbReference>
<dbReference type="RefSeq" id="WP_141788169.1">
    <property type="nucleotide sequence ID" value="NZ_BAAAKX010000021.1"/>
</dbReference>
<organism evidence="2 3">
    <name type="scientific">Oryzihumus leptocrescens</name>
    <dbReference type="NCBI Taxonomy" id="297536"/>
    <lineage>
        <taxon>Bacteria</taxon>
        <taxon>Bacillati</taxon>
        <taxon>Actinomycetota</taxon>
        <taxon>Actinomycetes</taxon>
        <taxon>Micrococcales</taxon>
        <taxon>Intrasporangiaceae</taxon>
        <taxon>Oryzihumus</taxon>
    </lineage>
</organism>
<dbReference type="Proteomes" id="UP000319514">
    <property type="component" value="Unassembled WGS sequence"/>
</dbReference>
<accession>A0A542ZIS3</accession>
<dbReference type="Pfam" id="PF01636">
    <property type="entry name" value="APH"/>
    <property type="match status" value="1"/>
</dbReference>
<dbReference type="SUPFAM" id="SSF56112">
    <property type="entry name" value="Protein kinase-like (PK-like)"/>
    <property type="match status" value="1"/>
</dbReference>
<sequence length="462" mass="49037">MSTTWLTPEGVTSTLAGVLDAHDDHQGALHLSYLRRKPGRGMVAVYGQPSDPRHLFTLTVEEQALATAGEAPQPSAWLGQWPGMLEVAGRGLTLQSFPHDVGLPALAASMTPMQTPALRTALEQAVRHTLPAGEPWRLEDVEATPLRYKPGDRCVIRYRLHLGATDPASQRVEHVTRSVVGKVYRDVAQAREAAALLDRLAASPQSPRWSPDSLGVVEPLPLALSEDLGGPRDTPPTVPGTAVIRPADPHAEDAVVAAARALADLHTGTAAAPDTPTRTGADEAARAAKRASVLTAYVPALAGTVAVAADTLTTHLLAASPDTLVPAHGSYKPSQLLVRDGAVKLVDFDQFCLADPALDVGYFLAYLRPPGLWYHRAGTREWFEHAAATFTRAYDAALAGHGWSPASRTGVLARAHVYEAALLLKIAARRPNRLHSPRVGEVDAVMQEVHACLAAADAALGS</sequence>
<dbReference type="InterPro" id="IPR002575">
    <property type="entry name" value="Aminoglycoside_PTrfase"/>
</dbReference>
<dbReference type="OrthoDB" id="7842280at2"/>
<gene>
    <name evidence="2" type="ORF">FB474_1630</name>
</gene>
<evidence type="ECO:0000259" key="1">
    <source>
        <dbReference type="Pfam" id="PF01636"/>
    </source>
</evidence>
<dbReference type="EMBL" id="VFOQ01000001">
    <property type="protein sequence ID" value="TQL60247.1"/>
    <property type="molecule type" value="Genomic_DNA"/>
</dbReference>
<proteinExistence type="predicted"/>
<evidence type="ECO:0000313" key="2">
    <source>
        <dbReference type="EMBL" id="TQL60247.1"/>
    </source>
</evidence>
<reference evidence="2 3" key="1">
    <citation type="submission" date="2019-06" db="EMBL/GenBank/DDBJ databases">
        <title>Sequencing the genomes of 1000 actinobacteria strains.</title>
        <authorList>
            <person name="Klenk H.-P."/>
        </authorList>
    </citation>
    <scope>NUCLEOTIDE SEQUENCE [LARGE SCALE GENOMIC DNA]</scope>
    <source>
        <strain evidence="2 3">DSM 18082</strain>
    </source>
</reference>
<protein>
    <submittedName>
        <fullName evidence="2">Phosphotransferase family enzyme</fullName>
    </submittedName>
</protein>
<evidence type="ECO:0000313" key="3">
    <source>
        <dbReference type="Proteomes" id="UP000319514"/>
    </source>
</evidence>
<keyword evidence="3" id="KW-1185">Reference proteome</keyword>
<comment type="caution">
    <text evidence="2">The sequence shown here is derived from an EMBL/GenBank/DDBJ whole genome shotgun (WGS) entry which is preliminary data.</text>
</comment>